<comment type="cofactor">
    <cofactor evidence="9">
        <name>Mg(2+)</name>
        <dbReference type="ChEBI" id="CHEBI:18420"/>
    </cofactor>
</comment>
<evidence type="ECO:0000256" key="1">
    <source>
        <dbReference type="ARBA" id="ARBA00022490"/>
    </source>
</evidence>
<dbReference type="InterPro" id="IPR001980">
    <property type="entry name" value="PPAT"/>
</dbReference>
<feature type="domain" description="Cytidyltransferase-like" evidence="10">
    <location>
        <begin position="5"/>
        <end position="134"/>
    </location>
</feature>
<keyword evidence="6 9" id="KW-0460">Magnesium</keyword>
<sequence length="161" mass="17579">MTVAIFPGSFDPVTNGHLEVITKAAKLFDQLYVVVMTNTAKKYLFTEAERAMFIQKEIEGMENVAVITRPASLTVDVAKTLGAAAIVRGTRNAQDYVFEQQIGQLNEQLAPEIATVLLPTSPKNSAIASSMIKEIAKFGGDVSDLVPQLVAQNLNQRRKEL</sequence>
<feature type="binding site" evidence="9">
    <location>
        <position position="41"/>
    </location>
    <ligand>
        <name>substrate</name>
    </ligand>
</feature>
<dbReference type="PANTHER" id="PTHR21342:SF1">
    <property type="entry name" value="PHOSPHOPANTETHEINE ADENYLYLTRANSFERASE"/>
    <property type="match status" value="1"/>
</dbReference>
<evidence type="ECO:0000256" key="9">
    <source>
        <dbReference type="HAMAP-Rule" id="MF_00151"/>
    </source>
</evidence>
<dbReference type="NCBIfam" id="TIGR00125">
    <property type="entry name" value="cyt_tran_rel"/>
    <property type="match status" value="1"/>
</dbReference>
<evidence type="ECO:0000259" key="10">
    <source>
        <dbReference type="Pfam" id="PF01467"/>
    </source>
</evidence>
<feature type="binding site" evidence="9">
    <location>
        <position position="88"/>
    </location>
    <ligand>
        <name>substrate</name>
    </ligand>
</feature>
<feature type="binding site" evidence="9">
    <location>
        <begin position="124"/>
        <end position="130"/>
    </location>
    <ligand>
        <name>ATP</name>
        <dbReference type="ChEBI" id="CHEBI:30616"/>
    </ligand>
</feature>
<dbReference type="GO" id="GO:0016779">
    <property type="term" value="F:nucleotidyltransferase activity"/>
    <property type="evidence" value="ECO:0007669"/>
    <property type="project" value="UniProtKB-KW"/>
</dbReference>
<comment type="pathway">
    <text evidence="9">Cofactor biosynthesis; coenzyme A biosynthesis; CoA from (R)-pantothenate: step 4/5.</text>
</comment>
<evidence type="ECO:0000256" key="2">
    <source>
        <dbReference type="ARBA" id="ARBA00022679"/>
    </source>
</evidence>
<keyword evidence="5 9" id="KW-0067">ATP-binding</keyword>
<dbReference type="Pfam" id="PF01467">
    <property type="entry name" value="CTP_transf_like"/>
    <property type="match status" value="1"/>
</dbReference>
<keyword evidence="12" id="KW-1185">Reference proteome</keyword>
<dbReference type="EMBL" id="AYZO01000030">
    <property type="protein sequence ID" value="KRN10469.1"/>
    <property type="molecule type" value="Genomic_DNA"/>
</dbReference>
<evidence type="ECO:0000313" key="11">
    <source>
        <dbReference type="EMBL" id="KRN10469.1"/>
    </source>
</evidence>
<keyword evidence="7 9" id="KW-0173">Coenzyme A biosynthesis</keyword>
<dbReference type="SUPFAM" id="SSF52374">
    <property type="entry name" value="Nucleotidylyl transferase"/>
    <property type="match status" value="1"/>
</dbReference>
<dbReference type="InterPro" id="IPR004821">
    <property type="entry name" value="Cyt_trans-like"/>
</dbReference>
<dbReference type="EC" id="2.7.7.3" evidence="9"/>
<feature type="binding site" evidence="9">
    <location>
        <position position="74"/>
    </location>
    <ligand>
        <name>substrate</name>
    </ligand>
</feature>
<dbReference type="Proteomes" id="UP000051521">
    <property type="component" value="Unassembled WGS sequence"/>
</dbReference>
<organism evidence="11 12">
    <name type="scientific">Lactobacillus gigeriorum DSM 23908 = CRBIP 24.85</name>
    <dbReference type="NCBI Taxonomy" id="1423751"/>
    <lineage>
        <taxon>Bacteria</taxon>
        <taxon>Bacillati</taxon>
        <taxon>Bacillota</taxon>
        <taxon>Bacilli</taxon>
        <taxon>Lactobacillales</taxon>
        <taxon>Lactobacillaceae</taxon>
        <taxon>Lactobacillus</taxon>
    </lineage>
</organism>
<comment type="similarity">
    <text evidence="9">Belongs to the bacterial CoaD family.</text>
</comment>
<keyword evidence="1 9" id="KW-0963">Cytoplasm</keyword>
<feature type="binding site" evidence="9">
    <location>
        <begin position="9"/>
        <end position="10"/>
    </location>
    <ligand>
        <name>ATP</name>
        <dbReference type="ChEBI" id="CHEBI:30616"/>
    </ligand>
</feature>
<feature type="binding site" evidence="9">
    <location>
        <begin position="89"/>
        <end position="91"/>
    </location>
    <ligand>
        <name>ATP</name>
        <dbReference type="ChEBI" id="CHEBI:30616"/>
    </ligand>
</feature>
<comment type="function">
    <text evidence="9">Reversibly transfers an adenylyl group from ATP to 4'-phosphopantetheine, yielding dephospho-CoA (dPCoA) and pyrophosphate.</text>
</comment>
<evidence type="ECO:0000256" key="5">
    <source>
        <dbReference type="ARBA" id="ARBA00022840"/>
    </source>
</evidence>
<keyword evidence="2 9" id="KW-0808">Transferase</keyword>
<feature type="binding site" evidence="9">
    <location>
        <position position="99"/>
    </location>
    <ligand>
        <name>ATP</name>
        <dbReference type="ChEBI" id="CHEBI:30616"/>
    </ligand>
</feature>
<dbReference type="InterPro" id="IPR014729">
    <property type="entry name" value="Rossmann-like_a/b/a_fold"/>
</dbReference>
<protein>
    <recommendedName>
        <fullName evidence="9">Phosphopantetheine adenylyltransferase</fullName>
        <ecNumber evidence="9">2.7.7.3</ecNumber>
    </recommendedName>
    <alternativeName>
        <fullName evidence="9">Dephospho-CoA pyrophosphorylase</fullName>
    </alternativeName>
    <alternativeName>
        <fullName evidence="9">Pantetheine-phosphate adenylyltransferase</fullName>
        <shortName evidence="9">PPAT</shortName>
    </alternativeName>
</protein>
<keyword evidence="3 9" id="KW-0548">Nucleotidyltransferase</keyword>
<comment type="caution">
    <text evidence="11">The sequence shown here is derived from an EMBL/GenBank/DDBJ whole genome shotgun (WGS) entry which is preliminary data.</text>
</comment>
<dbReference type="NCBIfam" id="TIGR01510">
    <property type="entry name" value="coaD_prev_kdtB"/>
    <property type="match status" value="1"/>
</dbReference>
<dbReference type="HAMAP" id="MF_00151">
    <property type="entry name" value="PPAT_bact"/>
    <property type="match status" value="1"/>
</dbReference>
<reference evidence="11 12" key="1">
    <citation type="journal article" date="2015" name="Genome Announc.">
        <title>Expanding the biotechnology potential of lactobacilli through comparative genomics of 213 strains and associated genera.</title>
        <authorList>
            <person name="Sun Z."/>
            <person name="Harris H.M."/>
            <person name="McCann A."/>
            <person name="Guo C."/>
            <person name="Argimon S."/>
            <person name="Zhang W."/>
            <person name="Yang X."/>
            <person name="Jeffery I.B."/>
            <person name="Cooney J.C."/>
            <person name="Kagawa T.F."/>
            <person name="Liu W."/>
            <person name="Song Y."/>
            <person name="Salvetti E."/>
            <person name="Wrobel A."/>
            <person name="Rasinkangas P."/>
            <person name="Parkhill J."/>
            <person name="Rea M.C."/>
            <person name="O'Sullivan O."/>
            <person name="Ritari J."/>
            <person name="Douillard F.P."/>
            <person name="Paul Ross R."/>
            <person name="Yang R."/>
            <person name="Briner A.E."/>
            <person name="Felis G.E."/>
            <person name="de Vos W.M."/>
            <person name="Barrangou R."/>
            <person name="Klaenhammer T.R."/>
            <person name="Caufield P.W."/>
            <person name="Cui Y."/>
            <person name="Zhang H."/>
            <person name="O'Toole P.W."/>
        </authorList>
    </citation>
    <scope>NUCLEOTIDE SEQUENCE [LARGE SCALE GENOMIC DNA]</scope>
    <source>
        <strain evidence="11 12">DSM 23908</strain>
    </source>
</reference>
<evidence type="ECO:0000256" key="8">
    <source>
        <dbReference type="ARBA" id="ARBA00029346"/>
    </source>
</evidence>
<name>A0ABR5PU30_9LACO</name>
<dbReference type="Gene3D" id="3.40.50.620">
    <property type="entry name" value="HUPs"/>
    <property type="match status" value="1"/>
</dbReference>
<dbReference type="CDD" id="cd02163">
    <property type="entry name" value="PPAT"/>
    <property type="match status" value="1"/>
</dbReference>
<comment type="subcellular location">
    <subcellularLocation>
        <location evidence="9">Cytoplasm</location>
    </subcellularLocation>
</comment>
<evidence type="ECO:0000256" key="4">
    <source>
        <dbReference type="ARBA" id="ARBA00022741"/>
    </source>
</evidence>
<dbReference type="PRINTS" id="PR01020">
    <property type="entry name" value="LPSBIOSNTHSS"/>
</dbReference>
<evidence type="ECO:0000256" key="6">
    <source>
        <dbReference type="ARBA" id="ARBA00022842"/>
    </source>
</evidence>
<evidence type="ECO:0000256" key="3">
    <source>
        <dbReference type="ARBA" id="ARBA00022695"/>
    </source>
</evidence>
<evidence type="ECO:0000256" key="7">
    <source>
        <dbReference type="ARBA" id="ARBA00022993"/>
    </source>
</evidence>
<dbReference type="PANTHER" id="PTHR21342">
    <property type="entry name" value="PHOSPHOPANTETHEINE ADENYLYLTRANSFERASE"/>
    <property type="match status" value="1"/>
</dbReference>
<proteinExistence type="inferred from homology"/>
<accession>A0ABR5PU30</accession>
<feature type="binding site" evidence="9">
    <location>
        <position position="17"/>
    </location>
    <ligand>
        <name>ATP</name>
        <dbReference type="ChEBI" id="CHEBI:30616"/>
    </ligand>
</feature>
<comment type="subunit">
    <text evidence="9">Homohexamer.</text>
</comment>
<comment type="catalytic activity">
    <reaction evidence="8 9">
        <text>(R)-4'-phosphopantetheine + ATP + H(+) = 3'-dephospho-CoA + diphosphate</text>
        <dbReference type="Rhea" id="RHEA:19801"/>
        <dbReference type="ChEBI" id="CHEBI:15378"/>
        <dbReference type="ChEBI" id="CHEBI:30616"/>
        <dbReference type="ChEBI" id="CHEBI:33019"/>
        <dbReference type="ChEBI" id="CHEBI:57328"/>
        <dbReference type="ChEBI" id="CHEBI:61723"/>
        <dbReference type="EC" id="2.7.7.3"/>
    </reaction>
</comment>
<dbReference type="RefSeq" id="WP_056987836.1">
    <property type="nucleotide sequence ID" value="NZ_AYZO01000030.1"/>
</dbReference>
<feature type="site" description="Transition state stabilizer" evidence="9">
    <location>
        <position position="17"/>
    </location>
</feature>
<feature type="binding site" evidence="9">
    <location>
        <position position="9"/>
    </location>
    <ligand>
        <name>substrate</name>
    </ligand>
</feature>
<gene>
    <name evidence="9" type="primary">coaD</name>
    <name evidence="11" type="ORF">FC38_GL001138</name>
</gene>
<evidence type="ECO:0000313" key="12">
    <source>
        <dbReference type="Proteomes" id="UP000051521"/>
    </source>
</evidence>
<keyword evidence="4 9" id="KW-0547">Nucleotide-binding</keyword>